<accession>A0A6M3M4T2</accession>
<evidence type="ECO:0008006" key="3">
    <source>
        <dbReference type="Google" id="ProtNLM"/>
    </source>
</evidence>
<proteinExistence type="predicted"/>
<dbReference type="EMBL" id="MT143774">
    <property type="protein sequence ID" value="QJB02318.1"/>
    <property type="molecule type" value="Genomic_DNA"/>
</dbReference>
<evidence type="ECO:0000313" key="2">
    <source>
        <dbReference type="EMBL" id="QJB02318.1"/>
    </source>
</evidence>
<evidence type="ECO:0000256" key="1">
    <source>
        <dbReference type="SAM" id="Coils"/>
    </source>
</evidence>
<name>A0A6M3M4T2_9ZZZZ</name>
<gene>
    <name evidence="2" type="ORF">MM171B01367_0012</name>
</gene>
<reference evidence="2" key="1">
    <citation type="submission" date="2020-03" db="EMBL/GenBank/DDBJ databases">
        <title>The deep terrestrial virosphere.</title>
        <authorList>
            <person name="Holmfeldt K."/>
            <person name="Nilsson E."/>
            <person name="Simone D."/>
            <person name="Lopez-Fernandez M."/>
            <person name="Wu X."/>
            <person name="de Brujin I."/>
            <person name="Lundin D."/>
            <person name="Andersson A."/>
            <person name="Bertilsson S."/>
            <person name="Dopson M."/>
        </authorList>
    </citation>
    <scope>NUCLEOTIDE SEQUENCE</scope>
    <source>
        <strain evidence="2">MM171B01367</strain>
    </source>
</reference>
<dbReference type="AlphaFoldDB" id="A0A6M3M4T2"/>
<keyword evidence="1" id="KW-0175">Coiled coil</keyword>
<protein>
    <recommendedName>
        <fullName evidence="3">Coil containing protein</fullName>
    </recommendedName>
</protein>
<sequence>MNSQDVDWYNQLVDRLRIEVEELRQLLAYVINDDYDCGNYYHNFCGCITRLQDETERRLNLISPSEEE</sequence>
<feature type="coiled-coil region" evidence="1">
    <location>
        <begin position="6"/>
        <end position="33"/>
    </location>
</feature>
<organism evidence="2">
    <name type="scientific">viral metagenome</name>
    <dbReference type="NCBI Taxonomy" id="1070528"/>
    <lineage>
        <taxon>unclassified sequences</taxon>
        <taxon>metagenomes</taxon>
        <taxon>organismal metagenomes</taxon>
    </lineage>
</organism>